<reference evidence="2" key="1">
    <citation type="submission" date="2021-03" db="EMBL/GenBank/DDBJ databases">
        <authorList>
            <person name="Ping X."/>
        </authorList>
    </citation>
    <scope>NUCLEOTIDE SEQUENCE</scope>
    <source>
        <strain evidence="2">E313</strain>
    </source>
</reference>
<organism evidence="2 3">
    <name type="scientific">Winogradskyella immobilis</name>
    <dbReference type="NCBI Taxonomy" id="2816852"/>
    <lineage>
        <taxon>Bacteria</taxon>
        <taxon>Pseudomonadati</taxon>
        <taxon>Bacteroidota</taxon>
        <taxon>Flavobacteriia</taxon>
        <taxon>Flavobacteriales</taxon>
        <taxon>Flavobacteriaceae</taxon>
        <taxon>Winogradskyella</taxon>
    </lineage>
</organism>
<keyword evidence="1" id="KW-0812">Transmembrane</keyword>
<keyword evidence="1" id="KW-1133">Transmembrane helix</keyword>
<dbReference type="EMBL" id="JAFMPT010000024">
    <property type="protein sequence ID" value="MCC1485485.1"/>
    <property type="molecule type" value="Genomic_DNA"/>
</dbReference>
<sequence>MEQNKTGKYFKYAIGEIILVVIGILIALQINNWNEGRKTKSKSDIYVDKIINDLIQDTLNINDLIRTSNIYKESINNYFSFFDKGNIPIDILIDSSRNVLTSYYRYIPVNHTFLDMQASGNSSLLSERQREVLIQLGSEQEQLIIIIEKLISRSIKESDEKNKYLGFPENFYQKLGKPISESKKTQWLIHAHLDLEARSDLYFFMESRGNRIKEKSREAIQILKNELKDD</sequence>
<name>A0ABS8EQJ3_9FLAO</name>
<evidence type="ECO:0000256" key="1">
    <source>
        <dbReference type="SAM" id="Phobius"/>
    </source>
</evidence>
<protein>
    <submittedName>
        <fullName evidence="2">Uncharacterized protein</fullName>
    </submittedName>
</protein>
<reference evidence="2" key="2">
    <citation type="submission" date="2021-10" db="EMBL/GenBank/DDBJ databases">
        <title>Genome of Winogradskyella sp. E313.</title>
        <authorList>
            <person name="Zhou Y."/>
        </authorList>
    </citation>
    <scope>NUCLEOTIDE SEQUENCE</scope>
    <source>
        <strain evidence="2">E313</strain>
    </source>
</reference>
<evidence type="ECO:0000313" key="3">
    <source>
        <dbReference type="Proteomes" id="UP000778797"/>
    </source>
</evidence>
<dbReference type="InterPro" id="IPR045749">
    <property type="entry name" value="DUF6090"/>
</dbReference>
<comment type="caution">
    <text evidence="2">The sequence shown here is derived from an EMBL/GenBank/DDBJ whole genome shotgun (WGS) entry which is preliminary data.</text>
</comment>
<evidence type="ECO:0000313" key="2">
    <source>
        <dbReference type="EMBL" id="MCC1485485.1"/>
    </source>
</evidence>
<feature type="transmembrane region" description="Helical" evidence="1">
    <location>
        <begin position="12"/>
        <end position="30"/>
    </location>
</feature>
<gene>
    <name evidence="2" type="ORF">J1C55_12840</name>
</gene>
<accession>A0ABS8EQJ3</accession>
<dbReference type="Proteomes" id="UP000778797">
    <property type="component" value="Unassembled WGS sequence"/>
</dbReference>
<keyword evidence="3" id="KW-1185">Reference proteome</keyword>
<keyword evidence="1" id="KW-0472">Membrane</keyword>
<proteinExistence type="predicted"/>
<dbReference type="Pfam" id="PF19578">
    <property type="entry name" value="DUF6090"/>
    <property type="match status" value="1"/>
</dbReference>
<dbReference type="RefSeq" id="WP_227477977.1">
    <property type="nucleotide sequence ID" value="NZ_JAFMPT010000024.1"/>
</dbReference>